<feature type="compositionally biased region" description="Low complexity" evidence="9">
    <location>
        <begin position="238"/>
        <end position="248"/>
    </location>
</feature>
<dbReference type="Pfam" id="PF07730">
    <property type="entry name" value="HisKA_3"/>
    <property type="match status" value="1"/>
</dbReference>
<evidence type="ECO:0000256" key="6">
    <source>
        <dbReference type="ARBA" id="ARBA00022777"/>
    </source>
</evidence>
<dbReference type="SUPFAM" id="SSF55874">
    <property type="entry name" value="ATPase domain of HSP90 chaperone/DNA topoisomerase II/histidine kinase"/>
    <property type="match status" value="1"/>
</dbReference>
<comment type="caution">
    <text evidence="13">The sequence shown here is derived from an EMBL/GenBank/DDBJ whole genome shotgun (WGS) entry which is preliminary data.</text>
</comment>
<evidence type="ECO:0000256" key="1">
    <source>
        <dbReference type="ARBA" id="ARBA00000085"/>
    </source>
</evidence>
<feature type="transmembrane region" description="Helical" evidence="10">
    <location>
        <begin position="73"/>
        <end position="101"/>
    </location>
</feature>
<dbReference type="InterPro" id="IPR036890">
    <property type="entry name" value="HATPase_C_sf"/>
</dbReference>
<keyword evidence="14" id="KW-1185">Reference proteome</keyword>
<evidence type="ECO:0000256" key="9">
    <source>
        <dbReference type="SAM" id="MobiDB-lite"/>
    </source>
</evidence>
<dbReference type="RefSeq" id="WP_139647982.1">
    <property type="nucleotide sequence ID" value="NZ_BAAAZS010000007.1"/>
</dbReference>
<feature type="transmembrane region" description="Helical" evidence="10">
    <location>
        <begin position="20"/>
        <end position="41"/>
    </location>
</feature>
<dbReference type="Pfam" id="PF23539">
    <property type="entry name" value="DUF7134"/>
    <property type="match status" value="1"/>
</dbReference>
<dbReference type="Gene3D" id="1.20.5.1930">
    <property type="match status" value="1"/>
</dbReference>
<keyword evidence="4" id="KW-0808">Transferase</keyword>
<dbReference type="PANTHER" id="PTHR24421">
    <property type="entry name" value="NITRATE/NITRITE SENSOR PROTEIN NARX-RELATED"/>
    <property type="match status" value="1"/>
</dbReference>
<dbReference type="EMBL" id="VDGT01000019">
    <property type="protein sequence ID" value="TNM27009.1"/>
    <property type="molecule type" value="Genomic_DNA"/>
</dbReference>
<accession>A0A5C4UVL3</accession>
<feature type="region of interest" description="Disordered" evidence="9">
    <location>
        <begin position="238"/>
        <end position="270"/>
    </location>
</feature>
<feature type="transmembrane region" description="Helical" evidence="10">
    <location>
        <begin position="136"/>
        <end position="155"/>
    </location>
</feature>
<dbReference type="InterPro" id="IPR055558">
    <property type="entry name" value="DUF7134"/>
</dbReference>
<dbReference type="GO" id="GO:0046983">
    <property type="term" value="F:protein dimerization activity"/>
    <property type="evidence" value="ECO:0007669"/>
    <property type="project" value="InterPro"/>
</dbReference>
<protein>
    <recommendedName>
        <fullName evidence="2">histidine kinase</fullName>
        <ecNumber evidence="2">2.7.13.3</ecNumber>
    </recommendedName>
</protein>
<evidence type="ECO:0000256" key="8">
    <source>
        <dbReference type="ARBA" id="ARBA00023012"/>
    </source>
</evidence>
<dbReference type="OrthoDB" id="227596at2"/>
<dbReference type="PANTHER" id="PTHR24421:SF10">
    <property type="entry name" value="NITRATE_NITRITE SENSOR PROTEIN NARQ"/>
    <property type="match status" value="1"/>
</dbReference>
<keyword evidence="7" id="KW-0067">ATP-binding</keyword>
<gene>
    <name evidence="13" type="ORF">FH715_21875</name>
</gene>
<evidence type="ECO:0000256" key="7">
    <source>
        <dbReference type="ARBA" id="ARBA00022840"/>
    </source>
</evidence>
<dbReference type="GO" id="GO:0000155">
    <property type="term" value="F:phosphorelay sensor kinase activity"/>
    <property type="evidence" value="ECO:0007669"/>
    <property type="project" value="InterPro"/>
</dbReference>
<evidence type="ECO:0000256" key="5">
    <source>
        <dbReference type="ARBA" id="ARBA00022741"/>
    </source>
</evidence>
<dbReference type="Gene3D" id="3.30.565.10">
    <property type="entry name" value="Histidine kinase-like ATPase, C-terminal domain"/>
    <property type="match status" value="1"/>
</dbReference>
<evidence type="ECO:0000256" key="10">
    <source>
        <dbReference type="SAM" id="Phobius"/>
    </source>
</evidence>
<feature type="domain" description="DUF7134" evidence="12">
    <location>
        <begin position="16"/>
        <end position="159"/>
    </location>
</feature>
<dbReference type="GO" id="GO:0016020">
    <property type="term" value="C:membrane"/>
    <property type="evidence" value="ECO:0007669"/>
    <property type="project" value="InterPro"/>
</dbReference>
<organism evidence="13 14">
    <name type="scientific">Streptomyces sedi</name>
    <dbReference type="NCBI Taxonomy" id="555059"/>
    <lineage>
        <taxon>Bacteria</taxon>
        <taxon>Bacillati</taxon>
        <taxon>Actinomycetota</taxon>
        <taxon>Actinomycetes</taxon>
        <taxon>Kitasatosporales</taxon>
        <taxon>Streptomycetaceae</taxon>
        <taxon>Streptomyces</taxon>
    </lineage>
</organism>
<keyword evidence="8" id="KW-0902">Two-component regulatory system</keyword>
<dbReference type="InterPro" id="IPR011712">
    <property type="entry name" value="Sig_transdc_His_kin_sub3_dim/P"/>
</dbReference>
<comment type="catalytic activity">
    <reaction evidence="1">
        <text>ATP + protein L-histidine = ADP + protein N-phospho-L-histidine.</text>
        <dbReference type="EC" id="2.7.13.3"/>
    </reaction>
</comment>
<evidence type="ECO:0000259" key="12">
    <source>
        <dbReference type="Pfam" id="PF23539"/>
    </source>
</evidence>
<proteinExistence type="predicted"/>
<evidence type="ECO:0000313" key="14">
    <source>
        <dbReference type="Proteomes" id="UP000311713"/>
    </source>
</evidence>
<dbReference type="Proteomes" id="UP000311713">
    <property type="component" value="Unassembled WGS sequence"/>
</dbReference>
<evidence type="ECO:0000313" key="13">
    <source>
        <dbReference type="EMBL" id="TNM27009.1"/>
    </source>
</evidence>
<dbReference type="InterPro" id="IPR050482">
    <property type="entry name" value="Sensor_HK_TwoCompSys"/>
</dbReference>
<keyword evidence="10" id="KW-1133">Transmembrane helix</keyword>
<keyword evidence="3" id="KW-0597">Phosphoprotein</keyword>
<feature type="transmembrane region" description="Helical" evidence="10">
    <location>
        <begin position="108"/>
        <end position="124"/>
    </location>
</feature>
<dbReference type="EC" id="2.7.13.3" evidence="2"/>
<dbReference type="CDD" id="cd16917">
    <property type="entry name" value="HATPase_UhpB-NarQ-NarX-like"/>
    <property type="match status" value="1"/>
</dbReference>
<evidence type="ECO:0000256" key="3">
    <source>
        <dbReference type="ARBA" id="ARBA00022553"/>
    </source>
</evidence>
<feature type="domain" description="Signal transduction histidine kinase subgroup 3 dimerisation and phosphoacceptor" evidence="11">
    <location>
        <begin position="174"/>
        <end position="237"/>
    </location>
</feature>
<evidence type="ECO:0000256" key="2">
    <source>
        <dbReference type="ARBA" id="ARBA00012438"/>
    </source>
</evidence>
<keyword evidence="10" id="KW-0812">Transmembrane</keyword>
<keyword evidence="6 13" id="KW-0418">Kinase</keyword>
<keyword evidence="10" id="KW-0472">Membrane</keyword>
<name>A0A5C4UVL3_9ACTN</name>
<keyword evidence="5" id="KW-0547">Nucleotide-binding</keyword>
<evidence type="ECO:0000259" key="11">
    <source>
        <dbReference type="Pfam" id="PF07730"/>
    </source>
</evidence>
<evidence type="ECO:0000256" key="4">
    <source>
        <dbReference type="ARBA" id="ARBA00022679"/>
    </source>
</evidence>
<feature type="compositionally biased region" description="Basic and acidic residues" evidence="9">
    <location>
        <begin position="256"/>
        <end position="265"/>
    </location>
</feature>
<reference evidence="13 14" key="1">
    <citation type="submission" date="2019-06" db="EMBL/GenBank/DDBJ databases">
        <title>Draft genome of Streptomyces sedi sp. JCM16909.</title>
        <authorList>
            <person name="Klykleung N."/>
            <person name="Tanasupawat S."/>
            <person name="Kudo T."/>
            <person name="Yuki M."/>
            <person name="Ohkuma M."/>
        </authorList>
    </citation>
    <scope>NUCLEOTIDE SEQUENCE [LARGE SCALE GENOMIC DNA]</scope>
    <source>
        <strain evidence="13 14">JCM 16909</strain>
    </source>
</reference>
<dbReference type="AlphaFoldDB" id="A0A5C4UVL3"/>
<dbReference type="GO" id="GO:0005524">
    <property type="term" value="F:ATP binding"/>
    <property type="evidence" value="ECO:0007669"/>
    <property type="project" value="UniProtKB-KW"/>
</dbReference>
<sequence length="379" mass="40702">MGVREWAARGGHEEDRRQLAVDLAMIGLAAVTTVLTSGVLAGETHEDPDIVVLDQVVAALACGLLWWRRRHPLAVALVIQALALPSHAMAGPMLASLFTVAVHCRTRTLVWLVVVKLLLMPFNVAQRPESSLSDTASVAMMLVVMTAVVSWGLSVRYRRRLRETLYEQAQRRTREAIAREMHDVLAHRLSLLSVHAGALEFHPDAPAEQVREAAAVIRSSAHQALEELRDVIGVLRGAPGDPGDAGAPRPQPTWEDLPRLAEESRSAGTPVRLERRTAPGQVPPPAVGRTAYRVVQEALTNVRKHAPGAEAQVTVEGGPGAGLTVRVDNRLTAAPAVRVPGAGAGLTGLGERVALAGGRLEHTGDRDGFHLVAWLPWPP</sequence>